<sequence length="353" mass="41288">MTIYNDFHADVDNKFHAYIPIRMYEVTLKHRLLDQLGDFSHLLLDALSLLPESGITWVMNTTGLNLKQLEPILDRLYGLGLLNGSQLSQRGEKLATWKRLLQGQIRHIWLDGSHMHHSFCGDASLKVTALQADNAFIIRRWHRGEGKPRSWSCKDWNEDCERQKNRILRYPEQYLQAIFNNFRDCFIKEGFNAHEWELEVRYVPEEAGQYLPVILDKSDLESGVEFEYSIATPVLCLETFYRVPIGAPKALNHHQPDDHRRAVSLGYDANIEMNQLHDTPPSSWVWPEVGEEKRQQIIDFLFQQIEIQDGTNEAFYNREHRLADRWQLVGFDWPIVERRLQANNGLHRIRSGA</sequence>
<protein>
    <submittedName>
        <fullName evidence="1">Uncharacterized protein</fullName>
    </submittedName>
</protein>
<evidence type="ECO:0000313" key="1">
    <source>
        <dbReference type="EMBL" id="KKN76539.1"/>
    </source>
</evidence>
<organism evidence="1">
    <name type="scientific">marine sediment metagenome</name>
    <dbReference type="NCBI Taxonomy" id="412755"/>
    <lineage>
        <taxon>unclassified sequences</taxon>
        <taxon>metagenomes</taxon>
        <taxon>ecological metagenomes</taxon>
    </lineage>
</organism>
<dbReference type="EMBL" id="LAZR01000294">
    <property type="protein sequence ID" value="KKN76539.1"/>
    <property type="molecule type" value="Genomic_DNA"/>
</dbReference>
<accession>A0A0F9TBH8</accession>
<name>A0A0F9TBH8_9ZZZZ</name>
<gene>
    <name evidence="1" type="ORF">LCGC14_0369100</name>
</gene>
<proteinExistence type="predicted"/>
<reference evidence="1" key="1">
    <citation type="journal article" date="2015" name="Nature">
        <title>Complex archaea that bridge the gap between prokaryotes and eukaryotes.</title>
        <authorList>
            <person name="Spang A."/>
            <person name="Saw J.H."/>
            <person name="Jorgensen S.L."/>
            <person name="Zaremba-Niedzwiedzka K."/>
            <person name="Martijn J."/>
            <person name="Lind A.E."/>
            <person name="van Eijk R."/>
            <person name="Schleper C."/>
            <person name="Guy L."/>
            <person name="Ettema T.J."/>
        </authorList>
    </citation>
    <scope>NUCLEOTIDE SEQUENCE</scope>
</reference>
<comment type="caution">
    <text evidence="1">The sequence shown here is derived from an EMBL/GenBank/DDBJ whole genome shotgun (WGS) entry which is preliminary data.</text>
</comment>
<dbReference type="AlphaFoldDB" id="A0A0F9TBH8"/>